<dbReference type="Pfam" id="PF14528">
    <property type="entry name" value="LAGLIDADG_3"/>
    <property type="match status" value="1"/>
</dbReference>
<feature type="domain" description="DOD-type homing endonuclease" evidence="5">
    <location>
        <begin position="583"/>
        <end position="717"/>
    </location>
</feature>
<dbReference type="AlphaFoldDB" id="A0A7J3X6C4"/>
<dbReference type="GO" id="GO:0016539">
    <property type="term" value="P:intein-mediated protein splicing"/>
    <property type="evidence" value="ECO:0007669"/>
    <property type="project" value="InterPro"/>
</dbReference>
<dbReference type="SMART" id="SM00305">
    <property type="entry name" value="HintC"/>
    <property type="match status" value="1"/>
</dbReference>
<organism evidence="6">
    <name type="scientific">Thermofilum pendens</name>
    <dbReference type="NCBI Taxonomy" id="2269"/>
    <lineage>
        <taxon>Archaea</taxon>
        <taxon>Thermoproteota</taxon>
        <taxon>Thermoprotei</taxon>
        <taxon>Thermofilales</taxon>
        <taxon>Thermofilaceae</taxon>
        <taxon>Thermofilum</taxon>
    </lineage>
</organism>
<dbReference type="CDD" id="cd01130">
    <property type="entry name" value="VirB11-like_ATPase"/>
    <property type="match status" value="1"/>
</dbReference>
<evidence type="ECO:0000256" key="1">
    <source>
        <dbReference type="ARBA" id="ARBA00006611"/>
    </source>
</evidence>
<dbReference type="PROSITE" id="PS50819">
    <property type="entry name" value="INTEIN_ENDONUCLEASE"/>
    <property type="match status" value="1"/>
</dbReference>
<dbReference type="NCBIfam" id="TIGR01443">
    <property type="entry name" value="intein_Cterm"/>
    <property type="match status" value="1"/>
</dbReference>
<sequence length="1164" mass="132158">MRSRAEYLRDIVKRRRESGKPERKAEEAQKGVEEEGVVFLPVQESYKVIDEYWVVEPFAKVKIVEIPELGGQRAYFVEEVKLTPQERKAVKKLIDILSVELEPPASFDVELREHVVNEARRLAEKYKSSVRGLSEESWQKVLYYIERDLVGYGPIEVLMRDYRLEDISCDGVDRAIHVWHRDYESIPTNIIFTSRDYLREFIVKITHMAGKHISAAFPIVDAMLPGRHRLAATYGEEVSPKGSTFTIRKFREKPLSIVELLDYGNIDSWSAAYLWLMIEHKMTLMVIGATAAGKTTLLNAIANFFKPGFKIVTIEETPELNLPHENWVQLVSRESYGLGESRIGEISLFDLVKLSLRYRPDYIIVGEVRGEEAYVLFQAMSSVSRDTPVLIKREEGAVELIPIGEFVDRFYSEGEEWVPKRLEGYYTLSHDGFSAVWKPIKYVLRHRVDEVYEVLLEDGGSVRATGSHSVFTLDPETLDVVEKPVAHLKPGDFLVTFVKRSPAHRDYAEIDALALFKERGGIEVTDLPAELRALTGGKNPIPLAEYLRLEEERGEHSSVKVRVKRSKYALPARVPLDEDLAFVFGAYIADGCVKKHKGGRICFTFGVEERGIALRVAEVLQRKFGVRPTVDDRGSYAIYEFNHTLLAELFEKLLGGKLPEKRVPPHLWVSPPSVVREFFEGLKADSRRTLKKRYVCFSTASEKLAHQLVWLARIAGFYSTLSVEGGRSGNEDKRYYAVRVYLDKKHRKPNAGERVPVELLKRLRGLAKPKSMPLELTYVWRRRSVSKKTALKVVKWVLEKGDLNYEARTYLSRLLQLMSGDLLLVKVKDVKKVPYRGFVYDLSVPDSESFFGGSTPVLLHNTGHGGLSTMHADSLERAVKRLTSPPMNVSPAYIPSLNIALLTERTILPKGGFARRVKHIWEVEDYEKYREIVRWNPVTDKHEITSESYHLRILGEKLGKSHRELLSEIERRRAVLEWLKAKGIKEAAEVFKVINKYYMYPNEVYAQASEELKELGITVAPVKIKPRVTVEVVPKVAPLPTAAPRAATEPARLSPEPLEPRPQPQREVGTSAASDIEVAVDLSADARMVLRSLVTLGGEADHNSLLSLTPLPRERLSKAIGELSGKRLITPILLYIDNRPMMGYRLTSDGHEVAKKLRLSQASS</sequence>
<dbReference type="InterPro" id="IPR004860">
    <property type="entry name" value="LAGLIDADG_dom"/>
</dbReference>
<dbReference type="InterPro" id="IPR003586">
    <property type="entry name" value="Hint_dom_C"/>
</dbReference>
<dbReference type="InterPro" id="IPR004042">
    <property type="entry name" value="Intein_endonuc_central"/>
</dbReference>
<evidence type="ECO:0000259" key="5">
    <source>
        <dbReference type="PROSITE" id="PS50819"/>
    </source>
</evidence>
<dbReference type="InterPro" id="IPR003587">
    <property type="entry name" value="Hint_dom_N"/>
</dbReference>
<dbReference type="InterPro" id="IPR006142">
    <property type="entry name" value="INTEIN"/>
</dbReference>
<dbReference type="Gene3D" id="3.30.450.380">
    <property type="match status" value="1"/>
</dbReference>
<feature type="region of interest" description="Disordered" evidence="4">
    <location>
        <begin position="1043"/>
        <end position="1072"/>
    </location>
</feature>
<comment type="caution">
    <text evidence="6">The sequence shown here is derived from an EMBL/GenBank/DDBJ whole genome shotgun (WGS) entry which is preliminary data.</text>
</comment>
<dbReference type="SMART" id="SM00306">
    <property type="entry name" value="HintN"/>
    <property type="match status" value="1"/>
</dbReference>
<dbReference type="InterPro" id="IPR030934">
    <property type="entry name" value="Intein_C"/>
</dbReference>
<dbReference type="InterPro" id="IPR001482">
    <property type="entry name" value="T2SS/T4SS_dom"/>
</dbReference>
<dbReference type="InterPro" id="IPR027434">
    <property type="entry name" value="Homing_endonucl"/>
</dbReference>
<dbReference type="PRINTS" id="PR00379">
    <property type="entry name" value="INTEIN"/>
</dbReference>
<dbReference type="Gene3D" id="2.170.16.10">
    <property type="entry name" value="Hedgehog/Intein (Hint) domain"/>
    <property type="match status" value="2"/>
</dbReference>
<name>A0A7J3X6C4_THEPE</name>
<comment type="similarity">
    <text evidence="1">Belongs to the GSP E family.</text>
</comment>
<dbReference type="Pfam" id="PF14890">
    <property type="entry name" value="Intein_splicing"/>
    <property type="match status" value="1"/>
</dbReference>
<dbReference type="Gene3D" id="3.10.28.10">
    <property type="entry name" value="Homing endonucleases"/>
    <property type="match status" value="1"/>
</dbReference>
<keyword evidence="2" id="KW-0068">Autocatalytic cleavage</keyword>
<accession>A0A7J3X6C4</accession>
<dbReference type="EMBL" id="DRZM01000089">
    <property type="protein sequence ID" value="HHP04667.1"/>
    <property type="molecule type" value="Genomic_DNA"/>
</dbReference>
<dbReference type="GO" id="GO:0016887">
    <property type="term" value="F:ATP hydrolysis activity"/>
    <property type="evidence" value="ECO:0007669"/>
    <property type="project" value="InterPro"/>
</dbReference>
<dbReference type="SUPFAM" id="SSF51294">
    <property type="entry name" value="Hedgehog/intein (Hint) domain"/>
    <property type="match status" value="1"/>
</dbReference>
<dbReference type="InterPro" id="IPR050921">
    <property type="entry name" value="T4SS_GSP_E_ATPase"/>
</dbReference>
<dbReference type="Gene3D" id="3.40.50.300">
    <property type="entry name" value="P-loop containing nucleotide triphosphate hydrolases"/>
    <property type="match status" value="2"/>
</dbReference>
<gene>
    <name evidence="6" type="ORF">ENM88_02820</name>
</gene>
<dbReference type="InterPro" id="IPR006141">
    <property type="entry name" value="Intein_N"/>
</dbReference>
<dbReference type="PANTHER" id="PTHR30486">
    <property type="entry name" value="TWITCHING MOTILITY PROTEIN PILT"/>
    <property type="match status" value="1"/>
</dbReference>
<dbReference type="SUPFAM" id="SSF55608">
    <property type="entry name" value="Homing endonucleases"/>
    <property type="match status" value="1"/>
</dbReference>
<evidence type="ECO:0000313" key="6">
    <source>
        <dbReference type="EMBL" id="HHP04667.1"/>
    </source>
</evidence>
<dbReference type="PROSITE" id="PS50818">
    <property type="entry name" value="INTEIN_C_TER"/>
    <property type="match status" value="1"/>
</dbReference>
<dbReference type="InterPro" id="IPR036844">
    <property type="entry name" value="Hint_dom_sf"/>
</dbReference>
<evidence type="ECO:0000256" key="3">
    <source>
        <dbReference type="ARBA" id="ARBA00023000"/>
    </source>
</evidence>
<proteinExistence type="inferred from homology"/>
<dbReference type="NCBIfam" id="TIGR01445">
    <property type="entry name" value="intein_Nterm"/>
    <property type="match status" value="1"/>
</dbReference>
<dbReference type="CDD" id="cd00081">
    <property type="entry name" value="Hint"/>
    <property type="match status" value="1"/>
</dbReference>
<dbReference type="GO" id="GO:0004519">
    <property type="term" value="F:endonuclease activity"/>
    <property type="evidence" value="ECO:0007669"/>
    <property type="project" value="InterPro"/>
</dbReference>
<dbReference type="Pfam" id="PF00437">
    <property type="entry name" value="T2SSE"/>
    <property type="match status" value="1"/>
</dbReference>
<reference evidence="6" key="1">
    <citation type="journal article" date="2020" name="mSystems">
        <title>Genome- and Community-Level Interaction Insights into Carbon Utilization and Element Cycling Functions of Hydrothermarchaeota in Hydrothermal Sediment.</title>
        <authorList>
            <person name="Zhou Z."/>
            <person name="Liu Y."/>
            <person name="Xu W."/>
            <person name="Pan J."/>
            <person name="Luo Z.H."/>
            <person name="Li M."/>
        </authorList>
    </citation>
    <scope>NUCLEOTIDE SEQUENCE [LARGE SCALE GENOMIC DNA]</scope>
    <source>
        <strain evidence="6">SpSt-1125</strain>
    </source>
</reference>
<dbReference type="PROSITE" id="PS50817">
    <property type="entry name" value="INTEIN_N_TER"/>
    <property type="match status" value="1"/>
</dbReference>
<dbReference type="SUPFAM" id="SSF52540">
    <property type="entry name" value="P-loop containing nucleoside triphosphate hydrolases"/>
    <property type="match status" value="1"/>
</dbReference>
<dbReference type="PANTHER" id="PTHR30486:SF6">
    <property type="entry name" value="TYPE IV PILUS RETRACTATION ATPASE PILT"/>
    <property type="match status" value="1"/>
</dbReference>
<evidence type="ECO:0000256" key="2">
    <source>
        <dbReference type="ARBA" id="ARBA00022813"/>
    </source>
</evidence>
<dbReference type="InterPro" id="IPR027417">
    <property type="entry name" value="P-loop_NTPase"/>
</dbReference>
<feature type="compositionally biased region" description="Low complexity" evidence="4">
    <location>
        <begin position="1043"/>
        <end position="1056"/>
    </location>
</feature>
<protein>
    <recommendedName>
        <fullName evidence="5">DOD-type homing endonuclease domain-containing protein</fullName>
    </recommendedName>
</protein>
<keyword evidence="3" id="KW-0651">Protein splicing</keyword>
<evidence type="ECO:0000256" key="4">
    <source>
        <dbReference type="SAM" id="MobiDB-lite"/>
    </source>
</evidence>